<name>A0A816D7P8_9BILA</name>
<organism evidence="3 7">
    <name type="scientific">Rotaria magnacalcarata</name>
    <dbReference type="NCBI Taxonomy" id="392030"/>
    <lineage>
        <taxon>Eukaryota</taxon>
        <taxon>Metazoa</taxon>
        <taxon>Spiralia</taxon>
        <taxon>Gnathifera</taxon>
        <taxon>Rotifera</taxon>
        <taxon>Eurotatoria</taxon>
        <taxon>Bdelloidea</taxon>
        <taxon>Philodinida</taxon>
        <taxon>Philodinidae</taxon>
        <taxon>Rotaria</taxon>
    </lineage>
</organism>
<keyword evidence="1" id="KW-1133">Transmembrane helix</keyword>
<comment type="caution">
    <text evidence="3">The sequence shown here is derived from an EMBL/GenBank/DDBJ whole genome shotgun (WGS) entry which is preliminary data.</text>
</comment>
<dbReference type="AlphaFoldDB" id="A0A816D7P8"/>
<evidence type="ECO:0000256" key="1">
    <source>
        <dbReference type="SAM" id="Phobius"/>
    </source>
</evidence>
<dbReference type="EMBL" id="CAJNOW010014254">
    <property type="protein sequence ID" value="CAF1631350.1"/>
    <property type="molecule type" value="Genomic_DNA"/>
</dbReference>
<reference evidence="3" key="1">
    <citation type="submission" date="2021-02" db="EMBL/GenBank/DDBJ databases">
        <authorList>
            <person name="Nowell W R."/>
        </authorList>
    </citation>
    <scope>NUCLEOTIDE SEQUENCE</scope>
</reference>
<evidence type="ECO:0000313" key="3">
    <source>
        <dbReference type="EMBL" id="CAF1631350.1"/>
    </source>
</evidence>
<dbReference type="Proteomes" id="UP000663834">
    <property type="component" value="Unassembled WGS sequence"/>
</dbReference>
<evidence type="ECO:0000313" key="5">
    <source>
        <dbReference type="EMBL" id="CAF4163688.1"/>
    </source>
</evidence>
<dbReference type="Proteomes" id="UP000663856">
    <property type="component" value="Unassembled WGS sequence"/>
</dbReference>
<evidence type="ECO:0000313" key="6">
    <source>
        <dbReference type="EMBL" id="CAF4213145.1"/>
    </source>
</evidence>
<dbReference type="OrthoDB" id="10053732at2759"/>
<dbReference type="Proteomes" id="UP000663842">
    <property type="component" value="Unassembled WGS sequence"/>
</dbReference>
<feature type="transmembrane region" description="Helical" evidence="1">
    <location>
        <begin position="605"/>
        <end position="625"/>
    </location>
</feature>
<feature type="chain" id="PRO_5036229784" description="Envelope protein" evidence="2">
    <location>
        <begin position="17"/>
        <end position="649"/>
    </location>
</feature>
<evidence type="ECO:0000256" key="2">
    <source>
        <dbReference type="SAM" id="SignalP"/>
    </source>
</evidence>
<sequence length="649" mass="73737">MLSLVALLFLISFLNAAPTYNSLGELIKNEYSPISSTLTTTITIATAINQLEPGKEIKQNISRTNWHEDKLLAGFIFLALSVMVALCRLLKKFYMNNGHCKMAWFMPKKPSEYQRRRDVAQRNNSIPTSLLVSMEDWSKNDIIIDINKGFSLRRIGTYSSTFVEEIVHTFIPLSNFCVISPKTDVCLYASLATKTNVVSLAKIMTSRHMIQTLSSHSSESVSRLIDKDLSRVLSHHHPDDIIRNTKSMVHFVNNEFHYQKNEKNLPTTTHTSNTIDNYSGITHLAATPIDLILKQIISNEIGFQYMSNTELKLFLSAIFTTIDISSTIYNIQESLDAFLHFIVGQSIFALRSCSLSQQNSLSSQPCLAISTLFLRIPPATTSIFSIYRLIPLPIIQNGDMYIYSNLPKIIGINFIDHTLLIWKEETDTKQCIFSTFVQCQTIPVSIALSKSTCLSELFYDTQSSTDTCQVLRSKNIAQDIIKIDDGIWLFSNVRYAQHCQVYSTANDLAESITIIEPSIINLPCNKKVSCMDSQLPASHCSQRRVIVTPHFPLHVRSQARFIIPIQNMSRAIINSYQSQNEKMINGLMTAMQLKKPRFKQLFEDVFVYIIAVLTFILFGILLSLIKWIKYKLQREINSIESLIEEIITV</sequence>
<dbReference type="EMBL" id="CAJOBG010007307">
    <property type="protein sequence ID" value="CAF4213145.1"/>
    <property type="molecule type" value="Genomic_DNA"/>
</dbReference>
<evidence type="ECO:0000313" key="4">
    <source>
        <dbReference type="EMBL" id="CAF2186097.1"/>
    </source>
</evidence>
<keyword evidence="2" id="KW-0732">Signal</keyword>
<keyword evidence="8" id="KW-1185">Reference proteome</keyword>
<keyword evidence="1" id="KW-0812">Transmembrane</keyword>
<dbReference type="EMBL" id="CAJOBF010005093">
    <property type="protein sequence ID" value="CAF4163688.1"/>
    <property type="molecule type" value="Genomic_DNA"/>
</dbReference>
<evidence type="ECO:0000313" key="7">
    <source>
        <dbReference type="Proteomes" id="UP000663834"/>
    </source>
</evidence>
<gene>
    <name evidence="3" type="ORF">KQP761_LOCUS26284</name>
    <name evidence="6" type="ORF">OVN521_LOCUS27018</name>
    <name evidence="5" type="ORF">UXM345_LOCUS25851</name>
    <name evidence="4" type="ORF">WKI299_LOCUS33714</name>
</gene>
<feature type="signal peptide" evidence="2">
    <location>
        <begin position="1"/>
        <end position="16"/>
    </location>
</feature>
<keyword evidence="1" id="KW-0472">Membrane</keyword>
<proteinExistence type="predicted"/>
<evidence type="ECO:0008006" key="9">
    <source>
        <dbReference type="Google" id="ProtNLM"/>
    </source>
</evidence>
<evidence type="ECO:0000313" key="8">
    <source>
        <dbReference type="Proteomes" id="UP000663866"/>
    </source>
</evidence>
<accession>A0A816D7P8</accession>
<dbReference type="EMBL" id="CAJNRF010016096">
    <property type="protein sequence ID" value="CAF2186097.1"/>
    <property type="molecule type" value="Genomic_DNA"/>
</dbReference>
<dbReference type="Proteomes" id="UP000663866">
    <property type="component" value="Unassembled WGS sequence"/>
</dbReference>
<protein>
    <recommendedName>
        <fullName evidence="9">Envelope protein</fullName>
    </recommendedName>
</protein>